<evidence type="ECO:0000313" key="11">
    <source>
        <dbReference type="Proteomes" id="UP000518605"/>
    </source>
</evidence>
<dbReference type="GO" id="GO:0030288">
    <property type="term" value="C:outer membrane-bounded periplasmic space"/>
    <property type="evidence" value="ECO:0007669"/>
    <property type="project" value="TreeGrafter"/>
</dbReference>
<dbReference type="RefSeq" id="WP_183560347.1">
    <property type="nucleotide sequence ID" value="NZ_CBCSLB010000002.1"/>
</dbReference>
<dbReference type="InterPro" id="IPR037923">
    <property type="entry name" value="HTH-like"/>
</dbReference>
<evidence type="ECO:0000256" key="5">
    <source>
        <dbReference type="ARBA" id="ARBA00023015"/>
    </source>
</evidence>
<proteinExistence type="inferred from homology"/>
<dbReference type="PANTHER" id="PTHR30532">
    <property type="entry name" value="IRON III DICITRATE-BINDING PERIPLASMIC PROTEIN"/>
    <property type="match status" value="1"/>
</dbReference>
<dbReference type="PROSITE" id="PS01124">
    <property type="entry name" value="HTH_ARAC_FAMILY_2"/>
    <property type="match status" value="1"/>
</dbReference>
<evidence type="ECO:0000256" key="6">
    <source>
        <dbReference type="ARBA" id="ARBA00023125"/>
    </source>
</evidence>
<evidence type="ECO:0000256" key="2">
    <source>
        <dbReference type="ARBA" id="ARBA00008814"/>
    </source>
</evidence>
<reference evidence="10 11" key="1">
    <citation type="submission" date="2020-08" db="EMBL/GenBank/DDBJ databases">
        <title>Genomic Encyclopedia of Type Strains, Phase III (KMG-III): the genomes of soil and plant-associated and newly described type strains.</title>
        <authorList>
            <person name="Whitman W."/>
        </authorList>
    </citation>
    <scope>NUCLEOTIDE SEQUENCE [LARGE SCALE GENOMIC DNA]</scope>
    <source>
        <strain evidence="10 11">CECT 8234</strain>
    </source>
</reference>
<evidence type="ECO:0000256" key="3">
    <source>
        <dbReference type="ARBA" id="ARBA00022448"/>
    </source>
</evidence>
<dbReference type="SUPFAM" id="SSF46689">
    <property type="entry name" value="Homeodomain-like"/>
    <property type="match status" value="2"/>
</dbReference>
<dbReference type="Pfam" id="PF12833">
    <property type="entry name" value="HTH_18"/>
    <property type="match status" value="1"/>
</dbReference>
<dbReference type="InterPro" id="IPR018062">
    <property type="entry name" value="HTH_AraC-typ_CS"/>
</dbReference>
<evidence type="ECO:0000259" key="9">
    <source>
        <dbReference type="PROSITE" id="PS50983"/>
    </source>
</evidence>
<comment type="subcellular location">
    <subcellularLocation>
        <location evidence="1">Cell envelope</location>
    </subcellularLocation>
</comment>
<dbReference type="InterPro" id="IPR018060">
    <property type="entry name" value="HTH_AraC"/>
</dbReference>
<keyword evidence="5" id="KW-0805">Transcription regulation</keyword>
<sequence length="562" mass="63068">MQRKSSNSALSLMFSLADYRFLQCDIRQDLTISCDRHTIIAFSSGEGMYQIADTKWSFKAGTCILLPPGSEMKWHAGETVIEGYVVSFDAFGWGDRTPLPIVDKQWPYYRPLIGSPASRLLEPIKRLRPLSAQASQAGRMRQLIWLQEMICLLLELNEQAIKLSSAEESDRLRLTVGYLNEHYLDQITVDQLAQMADMGRSKYSMAFQLAMGKKPLEYLNDLRIEKAKQLLEGNEQPLREIARQVGFNDEYYFNRRFTKRIGIPPGLYAKLSRTPAADIGAVPSAVLPSARTKRIVVTGYTLGELLTLGMKPVGAELTVIGRQVVFGDLLHGVADVGLLGDPSIIDGLRPDLIILGSKLHRHHEKLGLIAPTAIIDSNLETKARLLAVAELLGMTEKASEWIEGYERRWESMWANRASEIRPGETASVVLLHMGKLYVMGMSGFAASLYHPQGFKVSSTAWGIHDCGESFRKIEVDNLAELEGDRLFLLSDPREINNKHMLWLMDHPKWQSLEAVQKGRFHIADSSWNFDDPVTRDRLLSAMPSILRARSEAGDNVSRPLIG</sequence>
<dbReference type="Pfam" id="PF01497">
    <property type="entry name" value="Peripla_BP_2"/>
    <property type="match status" value="1"/>
</dbReference>
<dbReference type="AlphaFoldDB" id="A0A7W5C589"/>
<name>A0A7W5C589_9BACL</name>
<evidence type="ECO:0000256" key="7">
    <source>
        <dbReference type="ARBA" id="ARBA00023163"/>
    </source>
</evidence>
<evidence type="ECO:0000256" key="1">
    <source>
        <dbReference type="ARBA" id="ARBA00004196"/>
    </source>
</evidence>
<evidence type="ECO:0000259" key="8">
    <source>
        <dbReference type="PROSITE" id="PS01124"/>
    </source>
</evidence>
<dbReference type="Gene3D" id="1.10.10.60">
    <property type="entry name" value="Homeodomain-like"/>
    <property type="match status" value="2"/>
</dbReference>
<evidence type="ECO:0000256" key="4">
    <source>
        <dbReference type="ARBA" id="ARBA00022729"/>
    </source>
</evidence>
<comment type="caution">
    <text evidence="10">The sequence shown here is derived from an EMBL/GenBank/DDBJ whole genome shotgun (WGS) entry which is preliminary data.</text>
</comment>
<dbReference type="GO" id="GO:0003700">
    <property type="term" value="F:DNA-binding transcription factor activity"/>
    <property type="evidence" value="ECO:0007669"/>
    <property type="project" value="InterPro"/>
</dbReference>
<evidence type="ECO:0000313" key="10">
    <source>
        <dbReference type="EMBL" id="MBB3151427.1"/>
    </source>
</evidence>
<dbReference type="GO" id="GO:1901678">
    <property type="term" value="P:iron coordination entity transport"/>
    <property type="evidence" value="ECO:0007669"/>
    <property type="project" value="UniProtKB-ARBA"/>
</dbReference>
<keyword evidence="3" id="KW-0813">Transport</keyword>
<dbReference type="Gene3D" id="3.40.50.1980">
    <property type="entry name" value="Nitrogenase molybdenum iron protein domain"/>
    <property type="match status" value="2"/>
</dbReference>
<dbReference type="PANTHER" id="PTHR30532:SF26">
    <property type="entry name" value="IRON(3+)-HYDROXAMATE-BINDING PROTEIN FHUD"/>
    <property type="match status" value="1"/>
</dbReference>
<keyword evidence="7" id="KW-0804">Transcription</keyword>
<organism evidence="10 11">
    <name type="scientific">Paenibacillus endophyticus</name>
    <dbReference type="NCBI Taxonomy" id="1294268"/>
    <lineage>
        <taxon>Bacteria</taxon>
        <taxon>Bacillati</taxon>
        <taxon>Bacillota</taxon>
        <taxon>Bacilli</taxon>
        <taxon>Bacillales</taxon>
        <taxon>Paenibacillaceae</taxon>
        <taxon>Paenibacillus</taxon>
    </lineage>
</organism>
<accession>A0A7W5C589</accession>
<dbReference type="SMART" id="SM00342">
    <property type="entry name" value="HTH_ARAC"/>
    <property type="match status" value="1"/>
</dbReference>
<dbReference type="InterPro" id="IPR009057">
    <property type="entry name" value="Homeodomain-like_sf"/>
</dbReference>
<dbReference type="PROSITE" id="PS50983">
    <property type="entry name" value="FE_B12_PBP"/>
    <property type="match status" value="1"/>
</dbReference>
<gene>
    <name evidence="10" type="ORF">FHS16_001470</name>
</gene>
<dbReference type="InterPro" id="IPR051313">
    <property type="entry name" value="Bact_iron-sidero_bind"/>
</dbReference>
<feature type="domain" description="HTH araC/xylS-type" evidence="8">
    <location>
        <begin position="173"/>
        <end position="271"/>
    </location>
</feature>
<dbReference type="PROSITE" id="PS00041">
    <property type="entry name" value="HTH_ARAC_FAMILY_1"/>
    <property type="match status" value="1"/>
</dbReference>
<dbReference type="EMBL" id="JACHXW010000003">
    <property type="protein sequence ID" value="MBB3151427.1"/>
    <property type="molecule type" value="Genomic_DNA"/>
</dbReference>
<dbReference type="GO" id="GO:0043565">
    <property type="term" value="F:sequence-specific DNA binding"/>
    <property type="evidence" value="ECO:0007669"/>
    <property type="project" value="InterPro"/>
</dbReference>
<comment type="similarity">
    <text evidence="2">Belongs to the bacterial solute-binding protein 8 family.</text>
</comment>
<keyword evidence="4" id="KW-0732">Signal</keyword>
<keyword evidence="11" id="KW-1185">Reference proteome</keyword>
<feature type="domain" description="Fe/B12 periplasmic-binding" evidence="9">
    <location>
        <begin position="293"/>
        <end position="550"/>
    </location>
</feature>
<dbReference type="SUPFAM" id="SSF53807">
    <property type="entry name" value="Helical backbone' metal receptor"/>
    <property type="match status" value="1"/>
</dbReference>
<dbReference type="SUPFAM" id="SSF51215">
    <property type="entry name" value="Regulatory protein AraC"/>
    <property type="match status" value="1"/>
</dbReference>
<dbReference type="Proteomes" id="UP000518605">
    <property type="component" value="Unassembled WGS sequence"/>
</dbReference>
<protein>
    <submittedName>
        <fullName evidence="10">AraC-like DNA-binding protein/ABC-type Fe3+-hydroxamate transport system substrate-binding protein</fullName>
    </submittedName>
</protein>
<keyword evidence="6 10" id="KW-0238">DNA-binding</keyword>
<dbReference type="InterPro" id="IPR002491">
    <property type="entry name" value="ABC_transptr_periplasmic_BD"/>
</dbReference>